<proteinExistence type="predicted"/>
<accession>A0ACD3A788</accession>
<dbReference type="Proteomes" id="UP000308600">
    <property type="component" value="Unassembled WGS sequence"/>
</dbReference>
<name>A0ACD3A788_9AGAR</name>
<evidence type="ECO:0000313" key="2">
    <source>
        <dbReference type="Proteomes" id="UP000308600"/>
    </source>
</evidence>
<keyword evidence="2" id="KW-1185">Reference proteome</keyword>
<evidence type="ECO:0000313" key="1">
    <source>
        <dbReference type="EMBL" id="TFK61259.1"/>
    </source>
</evidence>
<gene>
    <name evidence="1" type="ORF">BDN72DRAFT_471210</name>
</gene>
<protein>
    <submittedName>
        <fullName evidence="1">Uncharacterized protein</fullName>
    </submittedName>
</protein>
<reference evidence="1 2" key="1">
    <citation type="journal article" date="2019" name="Nat. Ecol. Evol.">
        <title>Megaphylogeny resolves global patterns of mushroom evolution.</title>
        <authorList>
            <person name="Varga T."/>
            <person name="Krizsan K."/>
            <person name="Foldi C."/>
            <person name="Dima B."/>
            <person name="Sanchez-Garcia M."/>
            <person name="Sanchez-Ramirez S."/>
            <person name="Szollosi G.J."/>
            <person name="Szarkandi J.G."/>
            <person name="Papp V."/>
            <person name="Albert L."/>
            <person name="Andreopoulos W."/>
            <person name="Angelini C."/>
            <person name="Antonin V."/>
            <person name="Barry K.W."/>
            <person name="Bougher N.L."/>
            <person name="Buchanan P."/>
            <person name="Buyck B."/>
            <person name="Bense V."/>
            <person name="Catcheside P."/>
            <person name="Chovatia M."/>
            <person name="Cooper J."/>
            <person name="Damon W."/>
            <person name="Desjardin D."/>
            <person name="Finy P."/>
            <person name="Geml J."/>
            <person name="Haridas S."/>
            <person name="Hughes K."/>
            <person name="Justo A."/>
            <person name="Karasinski D."/>
            <person name="Kautmanova I."/>
            <person name="Kiss B."/>
            <person name="Kocsube S."/>
            <person name="Kotiranta H."/>
            <person name="LaButti K.M."/>
            <person name="Lechner B.E."/>
            <person name="Liimatainen K."/>
            <person name="Lipzen A."/>
            <person name="Lukacs Z."/>
            <person name="Mihaltcheva S."/>
            <person name="Morgado L.N."/>
            <person name="Niskanen T."/>
            <person name="Noordeloos M.E."/>
            <person name="Ohm R.A."/>
            <person name="Ortiz-Santana B."/>
            <person name="Ovrebo C."/>
            <person name="Racz N."/>
            <person name="Riley R."/>
            <person name="Savchenko A."/>
            <person name="Shiryaev A."/>
            <person name="Soop K."/>
            <person name="Spirin V."/>
            <person name="Szebenyi C."/>
            <person name="Tomsovsky M."/>
            <person name="Tulloss R.E."/>
            <person name="Uehling J."/>
            <person name="Grigoriev I.V."/>
            <person name="Vagvolgyi C."/>
            <person name="Papp T."/>
            <person name="Martin F.M."/>
            <person name="Miettinen O."/>
            <person name="Hibbett D.S."/>
            <person name="Nagy L.G."/>
        </authorList>
    </citation>
    <scope>NUCLEOTIDE SEQUENCE [LARGE SCALE GENOMIC DNA]</scope>
    <source>
        <strain evidence="1 2">NL-1719</strain>
    </source>
</reference>
<sequence>MTYHMHKFDPARVDIPRTYGALLVGGFVAATFSGVVTVQACAYSKLFPRDRLALKLLVLLVWVLDSCHTCFVISSLWDHFVTHFGDVRRIDYIPWSLALTVAFTAALTFVVHCFFVRRIHKLSVGNWLITVPLTMLACARLAFACLTTAKMITLRSMTLFVEKYTWSFTLGLSISSLLDILITGFLCYLLLRSQKETSSLNHVLDKLLLYAFESGSLTTAAAVVSLACWISMPTNLIFMALHFVISKFYANSLLATLNRRHSLRKAQCQSWSGMRSPGFPEGTWVPELHKYGPPPSPTFSLKSTRSKNVDKISVEVEQTQTMLSPYEEPQSPAPAYT</sequence>
<organism evidence="1 2">
    <name type="scientific">Pluteus cervinus</name>
    <dbReference type="NCBI Taxonomy" id="181527"/>
    <lineage>
        <taxon>Eukaryota</taxon>
        <taxon>Fungi</taxon>
        <taxon>Dikarya</taxon>
        <taxon>Basidiomycota</taxon>
        <taxon>Agaricomycotina</taxon>
        <taxon>Agaricomycetes</taxon>
        <taxon>Agaricomycetidae</taxon>
        <taxon>Agaricales</taxon>
        <taxon>Pluteineae</taxon>
        <taxon>Pluteaceae</taxon>
        <taxon>Pluteus</taxon>
    </lineage>
</organism>
<dbReference type="EMBL" id="ML208678">
    <property type="protein sequence ID" value="TFK61259.1"/>
    <property type="molecule type" value="Genomic_DNA"/>
</dbReference>